<dbReference type="EMBL" id="CAEZUW010000121">
    <property type="protein sequence ID" value="CAB4617095.1"/>
    <property type="molecule type" value="Genomic_DNA"/>
</dbReference>
<dbReference type="AlphaFoldDB" id="A0A6J6I000"/>
<protein>
    <submittedName>
        <fullName evidence="2">Unannotated protein</fullName>
    </submittedName>
</protein>
<gene>
    <name evidence="1" type="ORF">UFOPK1410_00371</name>
    <name evidence="2" type="ORF">UFOPK1855_00754</name>
</gene>
<reference evidence="2" key="1">
    <citation type="submission" date="2020-05" db="EMBL/GenBank/DDBJ databases">
        <authorList>
            <person name="Chiriac C."/>
            <person name="Salcher M."/>
            <person name="Ghai R."/>
            <person name="Kavagutti S V."/>
        </authorList>
    </citation>
    <scope>NUCLEOTIDE SEQUENCE</scope>
</reference>
<accession>A0A6J6I000</accession>
<organism evidence="2">
    <name type="scientific">freshwater metagenome</name>
    <dbReference type="NCBI Taxonomy" id="449393"/>
    <lineage>
        <taxon>unclassified sequences</taxon>
        <taxon>metagenomes</taxon>
        <taxon>ecological metagenomes</taxon>
    </lineage>
</organism>
<dbReference type="Gene3D" id="2.180.10.10">
    <property type="entry name" value="RHS repeat-associated core"/>
    <property type="match status" value="1"/>
</dbReference>
<name>A0A6J6I000_9ZZZZ</name>
<sequence length="190" mass="20761">MGARLYNPVTNQFTSPDPITGGNETTYTYPNDPINKNDFTGLMDWAVKLALTLVLDFAFNLMSAAGGPLGLLFQLIKPILTSVIVSLVEMVVDQDFSARAFRNMLVSAMFSAITGPFFDRLAGKLSLGKVWKKVTEFMKSAIRSALSTVAGFVSEESLEAIGGQVNSFLEKNRRINCPSVHTNNASERNL</sequence>
<evidence type="ECO:0000313" key="1">
    <source>
        <dbReference type="EMBL" id="CAB4534687.1"/>
    </source>
</evidence>
<dbReference type="EMBL" id="CAEZSH010000027">
    <property type="protein sequence ID" value="CAB4534687.1"/>
    <property type="molecule type" value="Genomic_DNA"/>
</dbReference>
<evidence type="ECO:0000313" key="2">
    <source>
        <dbReference type="EMBL" id="CAB4617095.1"/>
    </source>
</evidence>
<proteinExistence type="predicted"/>